<protein>
    <submittedName>
        <fullName evidence="1">Uncharacterized protein</fullName>
    </submittedName>
</protein>
<accession>A0A194ANR6</accession>
<sequence length="81" mass="9743">MFCYVLFQIPPSVRFQCSPPASFWKYIWAGLNAVNVGLISKYYNILKRIFTLFSFYHTNYRIICYNNCFNMSRYIESLDKI</sequence>
<dbReference type="AlphaFoldDB" id="A0A194ANR6"/>
<dbReference type="EMBL" id="GELH01000135">
    <property type="protein sequence ID" value="JAS04137.1"/>
    <property type="molecule type" value="Transcribed_RNA"/>
</dbReference>
<name>A0A194ANR6_PINFU</name>
<proteinExistence type="predicted"/>
<dbReference type="EMBL" id="GELH01000136">
    <property type="protein sequence ID" value="JAS04136.1"/>
    <property type="molecule type" value="Transcribed_RNA"/>
</dbReference>
<reference evidence="1" key="1">
    <citation type="submission" date="2016-03" db="EMBL/GenBank/DDBJ databases">
        <authorList>
            <person name="Ploux O."/>
        </authorList>
    </citation>
    <scope>NUCLEOTIDE SEQUENCE</scope>
    <source>
        <tissue evidence="1">Mantle</tissue>
    </source>
</reference>
<organism evidence="1">
    <name type="scientific">Pinctada fucata</name>
    <name type="common">Akoya pearl oyster</name>
    <name type="synonym">Pinctada imbricata fucata</name>
    <dbReference type="NCBI Taxonomy" id="50426"/>
    <lineage>
        <taxon>Eukaryota</taxon>
        <taxon>Metazoa</taxon>
        <taxon>Spiralia</taxon>
        <taxon>Lophotrochozoa</taxon>
        <taxon>Mollusca</taxon>
        <taxon>Bivalvia</taxon>
        <taxon>Autobranchia</taxon>
        <taxon>Pteriomorphia</taxon>
        <taxon>Pterioida</taxon>
        <taxon>Pterioidea</taxon>
        <taxon>Pteriidae</taxon>
        <taxon>Pinctada</taxon>
    </lineage>
</organism>
<evidence type="ECO:0000313" key="1">
    <source>
        <dbReference type="EMBL" id="JAS04137.1"/>
    </source>
</evidence>